<organism evidence="1 2">
    <name type="scientific">Daucus carota subsp. sativus</name>
    <name type="common">Carrot</name>
    <dbReference type="NCBI Taxonomy" id="79200"/>
    <lineage>
        <taxon>Eukaryota</taxon>
        <taxon>Viridiplantae</taxon>
        <taxon>Streptophyta</taxon>
        <taxon>Embryophyta</taxon>
        <taxon>Tracheophyta</taxon>
        <taxon>Spermatophyta</taxon>
        <taxon>Magnoliopsida</taxon>
        <taxon>eudicotyledons</taxon>
        <taxon>Gunneridae</taxon>
        <taxon>Pentapetalae</taxon>
        <taxon>asterids</taxon>
        <taxon>campanulids</taxon>
        <taxon>Apiales</taxon>
        <taxon>Apiaceae</taxon>
        <taxon>Apioideae</taxon>
        <taxon>Scandiceae</taxon>
        <taxon>Daucinae</taxon>
        <taxon>Daucus</taxon>
        <taxon>Daucus sect. Daucus</taxon>
    </lineage>
</organism>
<evidence type="ECO:0000313" key="2">
    <source>
        <dbReference type="Proteomes" id="UP000077755"/>
    </source>
</evidence>
<dbReference type="Gramene" id="KZM82445">
    <property type="protein sequence ID" value="KZM82445"/>
    <property type="gene ID" value="DCAR_030014"/>
</dbReference>
<keyword evidence="2" id="KW-1185">Reference proteome</keyword>
<evidence type="ECO:0000313" key="1">
    <source>
        <dbReference type="EMBL" id="WOH15332.1"/>
    </source>
</evidence>
<protein>
    <submittedName>
        <fullName evidence="1">Uncharacterized protein</fullName>
    </submittedName>
</protein>
<sequence>MYSSWSTFLNKSIEDFELLNSNGSGLPNPPDPKAPHLENCKLNAEVNQQLDKRMENELLPPWTIWKGTLHNYLLSSAEEQLRNYNFRPVPGASYPPWITGSDEENYPLTRRVQSDIWFRQHPSNCSDPSVKFLVADWERLPGAGFGIGAQFAGMCGLLAIAINERREVVDKSRSYPHWKFYYTNVTRQVGNMTMATYEASLGRQISTNYPLVNFLMAAESDFFIGALGSTWCFLIDGMRNTGGKVMAGYLSVNKDRFW</sequence>
<dbReference type="Proteomes" id="UP000077755">
    <property type="component" value="Chromosome 9"/>
</dbReference>
<reference evidence="1" key="1">
    <citation type="journal article" date="2016" name="Nat. Genet.">
        <title>A high-quality carrot genome assembly provides new insights into carotenoid accumulation and asterid genome evolution.</title>
        <authorList>
            <person name="Iorizzo M."/>
            <person name="Ellison S."/>
            <person name="Senalik D."/>
            <person name="Zeng P."/>
            <person name="Satapoomin P."/>
            <person name="Huang J."/>
            <person name="Bowman M."/>
            <person name="Iovene M."/>
            <person name="Sanseverino W."/>
            <person name="Cavagnaro P."/>
            <person name="Yildiz M."/>
            <person name="Macko-Podgorni A."/>
            <person name="Moranska E."/>
            <person name="Grzebelus E."/>
            <person name="Grzebelus D."/>
            <person name="Ashrafi H."/>
            <person name="Zheng Z."/>
            <person name="Cheng S."/>
            <person name="Spooner D."/>
            <person name="Van Deynze A."/>
            <person name="Simon P."/>
        </authorList>
    </citation>
    <scope>NUCLEOTIDE SEQUENCE</scope>
    <source>
        <tissue evidence="1">Leaf</tissue>
    </source>
</reference>
<dbReference type="GO" id="GO:0006487">
    <property type="term" value="P:protein N-linked glycosylation"/>
    <property type="evidence" value="ECO:0007669"/>
    <property type="project" value="TreeGrafter"/>
</dbReference>
<dbReference type="EMBL" id="CP093351">
    <property type="protein sequence ID" value="WOH15332.1"/>
    <property type="molecule type" value="Genomic_DNA"/>
</dbReference>
<dbReference type="PANTHER" id="PTHR13132:SF29">
    <property type="entry name" value="ALPHA-(1,6)-FUCOSYLTRANSFERASE"/>
    <property type="match status" value="1"/>
</dbReference>
<dbReference type="AlphaFoldDB" id="A0A175YFZ4"/>
<accession>A0A175YFZ4</accession>
<reference evidence="1" key="2">
    <citation type="submission" date="2022-03" db="EMBL/GenBank/DDBJ databases">
        <title>Draft title - Genomic analysis of global carrot germplasm unveils the trajectory of domestication and the origin of high carotenoid orange carrot.</title>
        <authorList>
            <person name="Iorizzo M."/>
            <person name="Ellison S."/>
            <person name="Senalik D."/>
            <person name="Macko-Podgorni A."/>
            <person name="Grzebelus D."/>
            <person name="Bostan H."/>
            <person name="Rolling W."/>
            <person name="Curaba J."/>
            <person name="Simon P."/>
        </authorList>
    </citation>
    <scope>NUCLEOTIDE SEQUENCE</scope>
    <source>
        <tissue evidence="1">Leaf</tissue>
    </source>
</reference>
<gene>
    <name evidence="1" type="ORF">DCAR_0934869</name>
</gene>
<proteinExistence type="predicted"/>
<dbReference type="PANTHER" id="PTHR13132">
    <property type="entry name" value="ALPHA- 1,6 -FUCOSYLTRANSFERASE"/>
    <property type="match status" value="1"/>
</dbReference>
<name>A0A175YFZ4_DAUCS</name>
<dbReference type="GO" id="GO:0046921">
    <property type="term" value="F:alpha-(1-&gt;6)-fucosyltransferase activity"/>
    <property type="evidence" value="ECO:0007669"/>
    <property type="project" value="TreeGrafter"/>
</dbReference>